<organism evidence="2 3">
    <name type="scientific">Nocardioides thalensis</name>
    <dbReference type="NCBI Taxonomy" id="1914755"/>
    <lineage>
        <taxon>Bacteria</taxon>
        <taxon>Bacillati</taxon>
        <taxon>Actinomycetota</taxon>
        <taxon>Actinomycetes</taxon>
        <taxon>Propionibacteriales</taxon>
        <taxon>Nocardioidaceae</taxon>
        <taxon>Nocardioides</taxon>
    </lineage>
</organism>
<reference evidence="2 3" key="1">
    <citation type="submission" date="2020-07" db="EMBL/GenBank/DDBJ databases">
        <title>Sequencing the genomes of 1000 actinobacteria strains.</title>
        <authorList>
            <person name="Klenk H.-P."/>
        </authorList>
    </citation>
    <scope>NUCLEOTIDE SEQUENCE [LARGE SCALE GENOMIC DNA]</scope>
    <source>
        <strain evidence="2 3">DSM 103833</strain>
    </source>
</reference>
<evidence type="ECO:0000259" key="1">
    <source>
        <dbReference type="Pfam" id="PF11706"/>
    </source>
</evidence>
<dbReference type="PANTHER" id="PTHR35525:SF3">
    <property type="entry name" value="BLL6575 PROTEIN"/>
    <property type="match status" value="1"/>
</dbReference>
<dbReference type="InterPro" id="IPR021005">
    <property type="entry name" value="Znf_CGNR"/>
</dbReference>
<dbReference type="InterPro" id="IPR023286">
    <property type="entry name" value="ABATE_dom_sf"/>
</dbReference>
<dbReference type="AlphaFoldDB" id="A0A853C8X1"/>
<dbReference type="InterPro" id="IPR010852">
    <property type="entry name" value="ABATE"/>
</dbReference>
<accession>A0A853C8X1</accession>
<evidence type="ECO:0000313" key="3">
    <source>
        <dbReference type="Proteomes" id="UP000530424"/>
    </source>
</evidence>
<dbReference type="Pfam" id="PF07336">
    <property type="entry name" value="ABATE"/>
    <property type="match status" value="1"/>
</dbReference>
<dbReference type="Gene3D" id="1.10.3300.10">
    <property type="entry name" value="Jann2411-like domain"/>
    <property type="match status" value="1"/>
</dbReference>
<dbReference type="Proteomes" id="UP000530424">
    <property type="component" value="Unassembled WGS sequence"/>
</dbReference>
<feature type="domain" description="Zinc finger CGNR" evidence="1">
    <location>
        <begin position="130"/>
        <end position="169"/>
    </location>
</feature>
<proteinExistence type="predicted"/>
<dbReference type="EMBL" id="JACCFP010000001">
    <property type="protein sequence ID" value="NYJ03639.1"/>
    <property type="molecule type" value="Genomic_DNA"/>
</dbReference>
<comment type="caution">
    <text evidence="2">The sequence shown here is derived from an EMBL/GenBank/DDBJ whole genome shotgun (WGS) entry which is preliminary data.</text>
</comment>
<protein>
    <submittedName>
        <fullName evidence="2">Putative RNA-binding Zn ribbon-like protein</fullName>
    </submittedName>
</protein>
<name>A0A853C8X1_9ACTN</name>
<sequence length="176" mass="18984">MNTIWADRDGVHDALGTVGQLEQWARQCGLSPASKLTRDDLDSARALRDAVRRLAASALDDDRPGAVPDLSTEDALGVLNGFLGALSPELLHDQDGGYRRGWSTELRGFARTLSNVALDATDVLDEAGRRLGVCHGPGCVLYFARVPARRGWCSDACGNRARVARHYQRTKGGAGR</sequence>
<dbReference type="PANTHER" id="PTHR35525">
    <property type="entry name" value="BLL6575 PROTEIN"/>
    <property type="match status" value="1"/>
</dbReference>
<keyword evidence="3" id="KW-1185">Reference proteome</keyword>
<gene>
    <name evidence="2" type="ORF">HNR19_004337</name>
</gene>
<dbReference type="SUPFAM" id="SSF160904">
    <property type="entry name" value="Jann2411-like"/>
    <property type="match status" value="1"/>
</dbReference>
<dbReference type="Pfam" id="PF11706">
    <property type="entry name" value="zf-CGNR"/>
    <property type="match status" value="1"/>
</dbReference>
<evidence type="ECO:0000313" key="2">
    <source>
        <dbReference type="EMBL" id="NYJ03639.1"/>
    </source>
</evidence>